<dbReference type="PANTHER" id="PTHR15729">
    <property type="entry name" value="CDC42 GTPASE-ACTIVATING PROTEIN"/>
    <property type="match status" value="1"/>
</dbReference>
<organism evidence="4 5">
    <name type="scientific">Chrysolophus pictus</name>
    <name type="common">Golden pheasant</name>
    <name type="synonym">Phasianus pictus</name>
    <dbReference type="NCBI Taxonomy" id="9089"/>
    <lineage>
        <taxon>Eukaryota</taxon>
        <taxon>Metazoa</taxon>
        <taxon>Chordata</taxon>
        <taxon>Craniata</taxon>
        <taxon>Vertebrata</taxon>
        <taxon>Euteleostomi</taxon>
        <taxon>Archelosauria</taxon>
        <taxon>Archosauria</taxon>
        <taxon>Dinosauria</taxon>
        <taxon>Saurischia</taxon>
        <taxon>Theropoda</taxon>
        <taxon>Coelurosauria</taxon>
        <taxon>Aves</taxon>
        <taxon>Neognathae</taxon>
        <taxon>Galloanserae</taxon>
        <taxon>Galliformes</taxon>
        <taxon>Phasianidae</taxon>
        <taxon>Phasianinae</taxon>
        <taxon>Chrysolophus</taxon>
    </lineage>
</organism>
<evidence type="ECO:0000259" key="3">
    <source>
        <dbReference type="PROSITE" id="PS50238"/>
    </source>
</evidence>
<reference evidence="4" key="1">
    <citation type="submission" date="2025-08" db="UniProtKB">
        <authorList>
            <consortium name="Ensembl"/>
        </authorList>
    </citation>
    <scope>IDENTIFICATION</scope>
</reference>
<evidence type="ECO:0000256" key="1">
    <source>
        <dbReference type="ARBA" id="ARBA00022468"/>
    </source>
</evidence>
<keyword evidence="5" id="KW-1185">Reference proteome</keyword>
<dbReference type="GO" id="GO:0005096">
    <property type="term" value="F:GTPase activator activity"/>
    <property type="evidence" value="ECO:0007669"/>
    <property type="project" value="UniProtKB-KW"/>
</dbReference>
<evidence type="ECO:0000256" key="2">
    <source>
        <dbReference type="SAM" id="MobiDB-lite"/>
    </source>
</evidence>
<dbReference type="Proteomes" id="UP000694543">
    <property type="component" value="Unplaced"/>
</dbReference>
<dbReference type="PROSITE" id="PS50238">
    <property type="entry name" value="RHOGAP"/>
    <property type="match status" value="1"/>
</dbReference>
<dbReference type="Gene3D" id="1.10.555.10">
    <property type="entry name" value="Rho GTPase activation protein"/>
    <property type="match status" value="1"/>
</dbReference>
<name>A0A8C3LCD7_CHRPC</name>
<proteinExistence type="predicted"/>
<dbReference type="GO" id="GO:0007264">
    <property type="term" value="P:small GTPase-mediated signal transduction"/>
    <property type="evidence" value="ECO:0007669"/>
    <property type="project" value="TreeGrafter"/>
</dbReference>
<feature type="domain" description="Rho-GAP" evidence="3">
    <location>
        <begin position="316"/>
        <end position="363"/>
    </location>
</feature>
<dbReference type="Ensembl" id="ENSCPIT00010008815.1">
    <property type="protein sequence ID" value="ENSCPIP00010007473.1"/>
    <property type="gene ID" value="ENSCPIG00010005822.1"/>
</dbReference>
<dbReference type="AlphaFoldDB" id="A0A8C3LCD7"/>
<dbReference type="PANTHER" id="PTHR15729:SF12">
    <property type="entry name" value="RHO GTPASE-ACTIVATING PROTEIN 30"/>
    <property type="match status" value="1"/>
</dbReference>
<evidence type="ECO:0000313" key="4">
    <source>
        <dbReference type="Ensembl" id="ENSCPIP00010007473.1"/>
    </source>
</evidence>
<dbReference type="InterPro" id="IPR008936">
    <property type="entry name" value="Rho_GTPase_activation_prot"/>
</dbReference>
<dbReference type="InterPro" id="IPR051576">
    <property type="entry name" value="PX-Rho_GAP"/>
</dbReference>
<reference evidence="4" key="2">
    <citation type="submission" date="2025-09" db="UniProtKB">
        <authorList>
            <consortium name="Ensembl"/>
        </authorList>
    </citation>
    <scope>IDENTIFICATION</scope>
</reference>
<dbReference type="SUPFAM" id="SSF48350">
    <property type="entry name" value="GTPase activation domain, GAP"/>
    <property type="match status" value="1"/>
</dbReference>
<keyword evidence="1" id="KW-0343">GTPase activation</keyword>
<feature type="compositionally biased region" description="Polar residues" evidence="2">
    <location>
        <begin position="182"/>
        <end position="193"/>
    </location>
</feature>
<evidence type="ECO:0000313" key="5">
    <source>
        <dbReference type="Proteomes" id="UP000694543"/>
    </source>
</evidence>
<protein>
    <recommendedName>
        <fullName evidence="3">Rho-GAP domain-containing protein</fullName>
    </recommendedName>
</protein>
<accession>A0A8C3LCD7</accession>
<dbReference type="InterPro" id="IPR000198">
    <property type="entry name" value="RhoGAP_dom"/>
</dbReference>
<sequence>MHNTAPHPRPQGFARTWTRTCNQAQLWRRVHNHAQGCTAIHNYAARCPRPHSFAQPQRMHNHGQQGEGCTTLTTMCKAAWLCTSTKKAMQPSTAMEKDAQPCTAMHKDAQPCTGMHSHAQPWRRMHNYAQECTTMHNHGEGCTAMHNHAQECTAMHNHGEGCTAMHNHTQSHTTMPKAARLCTTTKQDSQPQTARRRMRECTPSPAPCCTRAHKCAQGRWGSTEAEHTALPCGFSTPRQEAAPKEAERGASKLRQGCARGSELHFLPPEQSRGVGGPWAGGGDPPGVPAVPMSLALKARQKAKRKGGGAKEKVFGCDLLEHLQQSGKDVPQVLRSCTEFVEQHGVVDGIYRLSGVSSNIQRLR</sequence>
<feature type="region of interest" description="Disordered" evidence="2">
    <location>
        <begin position="181"/>
        <end position="203"/>
    </location>
</feature>